<dbReference type="InterPro" id="IPR006690">
    <property type="entry name" value="OMPA-like_CS"/>
</dbReference>
<sequence length="610" mass="66478">MFLVVASVAFAMPNLDGSMGLIKSISADNGSAGTFNFGFYARGYYITRIADPTGDSIGNALAGRDARYGAGDIGMDMGYAFTDWFSFNVAGVYKGEGIDYEDTDDNRASVGFGDTRVGLKFNTTGKIFKYGLYTFASIPTGDDRNIDTLEVKDYIFFNVCYANKGGTFRYFSSDGFDIGAIGLFTIKAERVAFDLNLGYVFAGAEGGGMTKNYSIYNAAISMDGGWIVPFIEFSGIDYPNADEFFTFLGDSLWGPNPVYITPGLSFKPGDFNITFAFDIRAFEGENERSFPTAQTDSFNVTTGFGATPDWVGHFGVSYTHDFSPEILTGIIAGTVTDSKTNQPLAANVGIYREGVLVESKVATAEGLFEFTELDPDIHKLTVGATGYKPYEVDLLVKPGETTPVAVALEPIPKEGVLVLNIIDIETKKPMMATVTVGDMAAEKADGKFKKTLKAGAYKVKVMAVEEFYLPYERDVKIEAAKTLELEVALVKKEFKIVLPEVYFETAKSDIKPESYSVLDEAAKTIKIVFSGNPTVKIEVQGHTDSIGSDSYNMKLSQDRAASVHNYMVTRHGIDPSRLIPVGYGESRPTASNKTIAGRAQNRRVEFVIIK</sequence>
<organism evidence="6 7">
    <name type="scientific">candidate division TA06 bacterium DG_78</name>
    <dbReference type="NCBI Taxonomy" id="1703772"/>
    <lineage>
        <taxon>Bacteria</taxon>
        <taxon>Bacteria division TA06</taxon>
    </lineage>
</organism>
<dbReference type="Pfam" id="PF00691">
    <property type="entry name" value="OmpA"/>
    <property type="match status" value="1"/>
</dbReference>
<evidence type="ECO:0000256" key="1">
    <source>
        <dbReference type="ARBA" id="ARBA00004442"/>
    </source>
</evidence>
<dbReference type="GO" id="GO:0030246">
    <property type="term" value="F:carbohydrate binding"/>
    <property type="evidence" value="ECO:0007669"/>
    <property type="project" value="InterPro"/>
</dbReference>
<dbReference type="PROSITE" id="PS51123">
    <property type="entry name" value="OMPA_2"/>
    <property type="match status" value="1"/>
</dbReference>
<keyword evidence="3" id="KW-0998">Cell outer membrane</keyword>
<dbReference type="Proteomes" id="UP000051012">
    <property type="component" value="Unassembled WGS sequence"/>
</dbReference>
<evidence type="ECO:0000256" key="3">
    <source>
        <dbReference type="ARBA" id="ARBA00023237"/>
    </source>
</evidence>
<evidence type="ECO:0000256" key="4">
    <source>
        <dbReference type="PROSITE-ProRule" id="PRU00473"/>
    </source>
</evidence>
<proteinExistence type="predicted"/>
<dbReference type="GO" id="GO:0009279">
    <property type="term" value="C:cell outer membrane"/>
    <property type="evidence" value="ECO:0007669"/>
    <property type="project" value="UniProtKB-SubCell"/>
</dbReference>
<reference evidence="6 7" key="1">
    <citation type="journal article" date="2015" name="Microbiome">
        <title>Genomic resolution of linkages in carbon, nitrogen, and sulfur cycling among widespread estuary sediment bacteria.</title>
        <authorList>
            <person name="Baker B.J."/>
            <person name="Lazar C.S."/>
            <person name="Teske A.P."/>
            <person name="Dick G.J."/>
        </authorList>
    </citation>
    <scope>NUCLEOTIDE SEQUENCE [LARGE SCALE GENOMIC DNA]</scope>
    <source>
        <strain evidence="6">DG_78</strain>
    </source>
</reference>
<dbReference type="InterPro" id="IPR050330">
    <property type="entry name" value="Bact_OuterMem_StrucFunc"/>
</dbReference>
<keyword evidence="2 4" id="KW-0472">Membrane</keyword>
<dbReference type="InterPro" id="IPR006665">
    <property type="entry name" value="OmpA-like"/>
</dbReference>
<dbReference type="CDD" id="cd07185">
    <property type="entry name" value="OmpA_C-like"/>
    <property type="match status" value="1"/>
</dbReference>
<evidence type="ECO:0000313" key="6">
    <source>
        <dbReference type="EMBL" id="KPJ74035.1"/>
    </source>
</evidence>
<dbReference type="PANTHER" id="PTHR30329">
    <property type="entry name" value="STATOR ELEMENT OF FLAGELLAR MOTOR COMPLEX"/>
    <property type="match status" value="1"/>
</dbReference>
<evidence type="ECO:0000259" key="5">
    <source>
        <dbReference type="PROSITE" id="PS51123"/>
    </source>
</evidence>
<name>A0A0S7YHR9_UNCT6</name>
<dbReference type="PANTHER" id="PTHR30329:SF21">
    <property type="entry name" value="LIPOPROTEIN YIAD-RELATED"/>
    <property type="match status" value="1"/>
</dbReference>
<feature type="domain" description="OmpA-like" evidence="5">
    <location>
        <begin position="490"/>
        <end position="610"/>
    </location>
</feature>
<dbReference type="InterPro" id="IPR036737">
    <property type="entry name" value="OmpA-like_sf"/>
</dbReference>
<dbReference type="Gene3D" id="3.30.1330.60">
    <property type="entry name" value="OmpA-like domain"/>
    <property type="match status" value="1"/>
</dbReference>
<dbReference type="SUPFAM" id="SSF103088">
    <property type="entry name" value="OmpA-like"/>
    <property type="match status" value="1"/>
</dbReference>
<comment type="subcellular location">
    <subcellularLocation>
        <location evidence="1">Cell outer membrane</location>
    </subcellularLocation>
</comment>
<dbReference type="PATRIC" id="fig|1703772.3.peg.754"/>
<comment type="caution">
    <text evidence="6">The sequence shown here is derived from an EMBL/GenBank/DDBJ whole genome shotgun (WGS) entry which is preliminary data.</text>
</comment>
<dbReference type="InterPro" id="IPR013784">
    <property type="entry name" value="Carb-bd-like_fold"/>
</dbReference>
<dbReference type="AlphaFoldDB" id="A0A0S7YHR9"/>
<gene>
    <name evidence="6" type="ORF">AMJ52_02235</name>
</gene>
<dbReference type="Pfam" id="PF13620">
    <property type="entry name" value="CarboxypepD_reg"/>
    <property type="match status" value="1"/>
</dbReference>
<dbReference type="PRINTS" id="PR01021">
    <property type="entry name" value="OMPADOMAIN"/>
</dbReference>
<dbReference type="PROSITE" id="PS01068">
    <property type="entry name" value="OMPA_1"/>
    <property type="match status" value="1"/>
</dbReference>
<dbReference type="Gene3D" id="2.60.40.1120">
    <property type="entry name" value="Carboxypeptidase-like, regulatory domain"/>
    <property type="match status" value="1"/>
</dbReference>
<dbReference type="EMBL" id="LJNI01000018">
    <property type="protein sequence ID" value="KPJ74035.1"/>
    <property type="molecule type" value="Genomic_DNA"/>
</dbReference>
<protein>
    <recommendedName>
        <fullName evidence="5">OmpA-like domain-containing protein</fullName>
    </recommendedName>
</protein>
<dbReference type="InterPro" id="IPR006664">
    <property type="entry name" value="OMP_bac"/>
</dbReference>
<accession>A0A0S7YHR9</accession>
<evidence type="ECO:0000313" key="7">
    <source>
        <dbReference type="Proteomes" id="UP000051012"/>
    </source>
</evidence>
<evidence type="ECO:0000256" key="2">
    <source>
        <dbReference type="ARBA" id="ARBA00023136"/>
    </source>
</evidence>
<dbReference type="SUPFAM" id="SSF49452">
    <property type="entry name" value="Starch-binding domain-like"/>
    <property type="match status" value="1"/>
</dbReference>